<evidence type="ECO:0000256" key="1">
    <source>
        <dbReference type="SAM" id="MobiDB-lite"/>
    </source>
</evidence>
<dbReference type="Proteomes" id="UP000015106">
    <property type="component" value="Chromosome 1"/>
</dbReference>
<dbReference type="EnsemblPlants" id="TuG1812G0100000508.01.T01">
    <property type="protein sequence ID" value="TuG1812G0100000508.01.T01"/>
    <property type="gene ID" value="TuG1812G0100000508.01"/>
</dbReference>
<dbReference type="Gramene" id="TuG1812G0100000508.01.T01">
    <property type="protein sequence ID" value="TuG1812G0100000508.01.T01"/>
    <property type="gene ID" value="TuG1812G0100000508.01"/>
</dbReference>
<organism evidence="2 3">
    <name type="scientific">Triticum urartu</name>
    <name type="common">Red wild einkorn</name>
    <name type="synonym">Crithodium urartu</name>
    <dbReference type="NCBI Taxonomy" id="4572"/>
    <lineage>
        <taxon>Eukaryota</taxon>
        <taxon>Viridiplantae</taxon>
        <taxon>Streptophyta</taxon>
        <taxon>Embryophyta</taxon>
        <taxon>Tracheophyta</taxon>
        <taxon>Spermatophyta</taxon>
        <taxon>Magnoliopsida</taxon>
        <taxon>Liliopsida</taxon>
        <taxon>Poales</taxon>
        <taxon>Poaceae</taxon>
        <taxon>BOP clade</taxon>
        <taxon>Pooideae</taxon>
        <taxon>Triticodae</taxon>
        <taxon>Triticeae</taxon>
        <taxon>Triticinae</taxon>
        <taxon>Triticum</taxon>
    </lineage>
</organism>
<proteinExistence type="predicted"/>
<name>A0A8R7P5H4_TRIUA</name>
<evidence type="ECO:0000313" key="2">
    <source>
        <dbReference type="EnsemblPlants" id="TuG1812G0100000508.01.T01"/>
    </source>
</evidence>
<reference evidence="2" key="3">
    <citation type="submission" date="2022-06" db="UniProtKB">
        <authorList>
            <consortium name="EnsemblPlants"/>
        </authorList>
    </citation>
    <scope>IDENTIFICATION</scope>
</reference>
<sequence>SQPLLFFPLTPRPRRNATERENQILADSNPIQSKAEVEIKPTGDEVLLGVRPVAGVLPPGVGPHLALHRRLRRHGGRHHQDDRRLHRGGPQELQVRPGAQEEVVTAARSQGQQLSYRHVSLMRRASPHPHYCD</sequence>
<evidence type="ECO:0000313" key="3">
    <source>
        <dbReference type="Proteomes" id="UP000015106"/>
    </source>
</evidence>
<reference evidence="2" key="2">
    <citation type="submission" date="2018-03" db="EMBL/GenBank/DDBJ databases">
        <title>The Triticum urartu genome reveals the dynamic nature of wheat genome evolution.</title>
        <authorList>
            <person name="Ling H."/>
            <person name="Ma B."/>
            <person name="Shi X."/>
            <person name="Liu H."/>
            <person name="Dong L."/>
            <person name="Sun H."/>
            <person name="Cao Y."/>
            <person name="Gao Q."/>
            <person name="Zheng S."/>
            <person name="Li Y."/>
            <person name="Yu Y."/>
            <person name="Du H."/>
            <person name="Qi M."/>
            <person name="Li Y."/>
            <person name="Yu H."/>
            <person name="Cui Y."/>
            <person name="Wang N."/>
            <person name="Chen C."/>
            <person name="Wu H."/>
            <person name="Zhao Y."/>
            <person name="Zhang J."/>
            <person name="Li Y."/>
            <person name="Zhou W."/>
            <person name="Zhang B."/>
            <person name="Hu W."/>
            <person name="Eijk M."/>
            <person name="Tang J."/>
            <person name="Witsenboer H."/>
            <person name="Zhao S."/>
            <person name="Li Z."/>
            <person name="Zhang A."/>
            <person name="Wang D."/>
            <person name="Liang C."/>
        </authorList>
    </citation>
    <scope>NUCLEOTIDE SEQUENCE [LARGE SCALE GENOMIC DNA]</scope>
    <source>
        <strain evidence="2">cv. G1812</strain>
    </source>
</reference>
<feature type="region of interest" description="Disordered" evidence="1">
    <location>
        <begin position="72"/>
        <end position="111"/>
    </location>
</feature>
<protein>
    <submittedName>
        <fullName evidence="2">Uncharacterized protein</fullName>
    </submittedName>
</protein>
<reference evidence="3" key="1">
    <citation type="journal article" date="2013" name="Nature">
        <title>Draft genome of the wheat A-genome progenitor Triticum urartu.</title>
        <authorList>
            <person name="Ling H.Q."/>
            <person name="Zhao S."/>
            <person name="Liu D."/>
            <person name="Wang J."/>
            <person name="Sun H."/>
            <person name="Zhang C."/>
            <person name="Fan H."/>
            <person name="Li D."/>
            <person name="Dong L."/>
            <person name="Tao Y."/>
            <person name="Gao C."/>
            <person name="Wu H."/>
            <person name="Li Y."/>
            <person name="Cui Y."/>
            <person name="Guo X."/>
            <person name="Zheng S."/>
            <person name="Wang B."/>
            <person name="Yu K."/>
            <person name="Liang Q."/>
            <person name="Yang W."/>
            <person name="Lou X."/>
            <person name="Chen J."/>
            <person name="Feng M."/>
            <person name="Jian J."/>
            <person name="Zhang X."/>
            <person name="Luo G."/>
            <person name="Jiang Y."/>
            <person name="Liu J."/>
            <person name="Wang Z."/>
            <person name="Sha Y."/>
            <person name="Zhang B."/>
            <person name="Wu H."/>
            <person name="Tang D."/>
            <person name="Shen Q."/>
            <person name="Xue P."/>
            <person name="Zou S."/>
            <person name="Wang X."/>
            <person name="Liu X."/>
            <person name="Wang F."/>
            <person name="Yang Y."/>
            <person name="An X."/>
            <person name="Dong Z."/>
            <person name="Zhang K."/>
            <person name="Zhang X."/>
            <person name="Luo M.C."/>
            <person name="Dvorak J."/>
            <person name="Tong Y."/>
            <person name="Wang J."/>
            <person name="Yang H."/>
            <person name="Li Z."/>
            <person name="Wang D."/>
            <person name="Zhang A."/>
            <person name="Wang J."/>
        </authorList>
    </citation>
    <scope>NUCLEOTIDE SEQUENCE</scope>
    <source>
        <strain evidence="3">cv. G1812</strain>
    </source>
</reference>
<accession>A0A8R7P5H4</accession>
<keyword evidence="3" id="KW-1185">Reference proteome</keyword>
<dbReference type="AlphaFoldDB" id="A0A8R7P5H4"/>